<accession>A0A6A8LID3</accession>
<organism evidence="1">
    <name type="scientific">Bacillus velezensis</name>
    <dbReference type="NCBI Taxonomy" id="492670"/>
    <lineage>
        <taxon>Bacteria</taxon>
        <taxon>Bacillati</taxon>
        <taxon>Bacillota</taxon>
        <taxon>Bacilli</taxon>
        <taxon>Bacillales</taxon>
        <taxon>Bacillaceae</taxon>
        <taxon>Bacillus</taxon>
        <taxon>Bacillus amyloliquefaciens group</taxon>
    </lineage>
</organism>
<name>A0A6A8LID3_BACVE</name>
<dbReference type="EMBL" id="WKKV01000009">
    <property type="protein sequence ID" value="MSE03638.1"/>
    <property type="molecule type" value="Genomic_DNA"/>
</dbReference>
<comment type="caution">
    <text evidence="1">The sequence shown here is derived from an EMBL/GenBank/DDBJ whole genome shotgun (WGS) entry which is preliminary data.</text>
</comment>
<protein>
    <submittedName>
        <fullName evidence="1">Uncharacterized protein</fullName>
    </submittedName>
</protein>
<proteinExistence type="predicted"/>
<sequence length="22" mass="2230">MGWDGITNAASGLALYSICTKG</sequence>
<dbReference type="AlphaFoldDB" id="A0A6A8LID3"/>
<reference evidence="1" key="1">
    <citation type="submission" date="2019-11" db="EMBL/GenBank/DDBJ databases">
        <title>Draft Genome Sequence of Plant Growth-Promoting Rhizosphere-Associated Bacteria.</title>
        <authorList>
            <person name="Vasilyev I.Y."/>
            <person name="Radchenko V."/>
            <person name="Ilnitskaya E.V."/>
        </authorList>
    </citation>
    <scope>NUCLEOTIDE SEQUENCE</scope>
    <source>
        <strain evidence="1">VRA_517_n</strain>
    </source>
</reference>
<gene>
    <name evidence="1" type="ORF">GKC39_16415</name>
</gene>
<evidence type="ECO:0000313" key="1">
    <source>
        <dbReference type="EMBL" id="MSE03638.1"/>
    </source>
</evidence>